<feature type="transmembrane region" description="Helical" evidence="6">
    <location>
        <begin position="32"/>
        <end position="52"/>
    </location>
</feature>
<dbReference type="Proteomes" id="UP000220768">
    <property type="component" value="Unassembled WGS sequence"/>
</dbReference>
<feature type="transmembrane region" description="Helical" evidence="6">
    <location>
        <begin position="315"/>
        <end position="333"/>
    </location>
</feature>
<comment type="caution">
    <text evidence="7">The sequence shown here is derived from an EMBL/GenBank/DDBJ whole genome shotgun (WGS) entry which is preliminary data.</text>
</comment>
<feature type="transmembrane region" description="Helical" evidence="6">
    <location>
        <begin position="181"/>
        <end position="204"/>
    </location>
</feature>
<feature type="transmembrane region" description="Helical" evidence="6">
    <location>
        <begin position="58"/>
        <end position="81"/>
    </location>
</feature>
<dbReference type="GO" id="GO:0005886">
    <property type="term" value="C:plasma membrane"/>
    <property type="evidence" value="ECO:0007669"/>
    <property type="project" value="UniProtKB-SubCell"/>
</dbReference>
<evidence type="ECO:0000256" key="1">
    <source>
        <dbReference type="ARBA" id="ARBA00004651"/>
    </source>
</evidence>
<name>A0A2A6JDJ0_9HYPH</name>
<gene>
    <name evidence="7" type="ORF">CO666_13020</name>
</gene>
<keyword evidence="4 6" id="KW-1133">Transmembrane helix</keyword>
<dbReference type="Pfam" id="PF02653">
    <property type="entry name" value="BPD_transp_2"/>
    <property type="match status" value="1"/>
</dbReference>
<sequence length="344" mass="36277">MSANIEKQTEAQTGAKQVSVWDKLLRISMKEAGVAIALVLILAFFSATAPYFATPENFLKIFVQIAINTVLAAGMTFVILIGGIDLSVGSLLALCTVIGATIMIDPAFSPWQAIVLACLASMGTGAVLGAVNGWICEKWKLPSFIVTLGMLNVASGLARVVSDNSTITGLPQPFVDFGNLIFWGIFPSIFLIAIVVVLIGWFVLRYTVFGRFVFAIGTNEEAVRLSGHQPKRYKIAVFTISGLTAGIAAMVYLLRLNVGSPVAGIGYELNAIAAVIIGGTSLSGGKGSIVGTLVGACILQVLSTGLQLLGADDNIKPIVIGAVIVLAVILDSYRGRLMRILETR</sequence>
<evidence type="ECO:0000313" key="8">
    <source>
        <dbReference type="Proteomes" id="UP000220768"/>
    </source>
</evidence>
<feature type="transmembrane region" description="Helical" evidence="6">
    <location>
        <begin position="235"/>
        <end position="254"/>
    </location>
</feature>
<evidence type="ECO:0000256" key="4">
    <source>
        <dbReference type="ARBA" id="ARBA00022989"/>
    </source>
</evidence>
<reference evidence="7 8" key="1">
    <citation type="submission" date="2017-09" db="EMBL/GenBank/DDBJ databases">
        <title>Comparative genomics of rhizobia isolated from Phaseolus vulgaris in China.</title>
        <authorList>
            <person name="Tong W."/>
        </authorList>
    </citation>
    <scope>NUCLEOTIDE SEQUENCE [LARGE SCALE GENOMIC DNA]</scope>
    <source>
        <strain evidence="7 8">C5</strain>
    </source>
</reference>
<feature type="transmembrane region" description="Helical" evidence="6">
    <location>
        <begin position="141"/>
        <end position="161"/>
    </location>
</feature>
<evidence type="ECO:0000256" key="5">
    <source>
        <dbReference type="ARBA" id="ARBA00023136"/>
    </source>
</evidence>
<dbReference type="PANTHER" id="PTHR32196">
    <property type="entry name" value="ABC TRANSPORTER PERMEASE PROTEIN YPHD-RELATED-RELATED"/>
    <property type="match status" value="1"/>
</dbReference>
<proteinExistence type="predicted"/>
<organism evidence="7 8">
    <name type="scientific">Rhizobium chutanense</name>
    <dbReference type="NCBI Taxonomy" id="2035448"/>
    <lineage>
        <taxon>Bacteria</taxon>
        <taxon>Pseudomonadati</taxon>
        <taxon>Pseudomonadota</taxon>
        <taxon>Alphaproteobacteria</taxon>
        <taxon>Hyphomicrobiales</taxon>
        <taxon>Rhizobiaceae</taxon>
        <taxon>Rhizobium/Agrobacterium group</taxon>
        <taxon>Rhizobium</taxon>
    </lineage>
</organism>
<dbReference type="GO" id="GO:0022857">
    <property type="term" value="F:transmembrane transporter activity"/>
    <property type="evidence" value="ECO:0007669"/>
    <property type="project" value="InterPro"/>
</dbReference>
<comment type="subcellular location">
    <subcellularLocation>
        <location evidence="1">Cell membrane</location>
        <topology evidence="1">Multi-pass membrane protein</topology>
    </subcellularLocation>
</comment>
<evidence type="ECO:0000256" key="3">
    <source>
        <dbReference type="ARBA" id="ARBA00022692"/>
    </source>
</evidence>
<dbReference type="PANTHER" id="PTHR32196:SF72">
    <property type="entry name" value="RIBOSE IMPORT PERMEASE PROTEIN RBSC"/>
    <property type="match status" value="1"/>
</dbReference>
<keyword evidence="8" id="KW-1185">Reference proteome</keyword>
<feature type="transmembrane region" description="Helical" evidence="6">
    <location>
        <begin position="114"/>
        <end position="134"/>
    </location>
</feature>
<feature type="transmembrane region" description="Helical" evidence="6">
    <location>
        <begin position="88"/>
        <end position="108"/>
    </location>
</feature>
<dbReference type="RefSeq" id="WP_097612523.1">
    <property type="nucleotide sequence ID" value="NZ_NWSV01000006.1"/>
</dbReference>
<dbReference type="EMBL" id="NWSV01000006">
    <property type="protein sequence ID" value="PDT04051.1"/>
    <property type="molecule type" value="Genomic_DNA"/>
</dbReference>
<dbReference type="AlphaFoldDB" id="A0A2A6JDJ0"/>
<feature type="transmembrane region" description="Helical" evidence="6">
    <location>
        <begin position="289"/>
        <end position="309"/>
    </location>
</feature>
<evidence type="ECO:0000256" key="6">
    <source>
        <dbReference type="SAM" id="Phobius"/>
    </source>
</evidence>
<feature type="transmembrane region" description="Helical" evidence="6">
    <location>
        <begin position="260"/>
        <end position="282"/>
    </location>
</feature>
<keyword evidence="3 6" id="KW-0812">Transmembrane</keyword>
<protein>
    <submittedName>
        <fullName evidence="7">Sugar ABC transporter</fullName>
    </submittedName>
</protein>
<dbReference type="InterPro" id="IPR001851">
    <property type="entry name" value="ABC_transp_permease"/>
</dbReference>
<dbReference type="CDD" id="cd06579">
    <property type="entry name" value="TM_PBP1_transp_AraH_like"/>
    <property type="match status" value="1"/>
</dbReference>
<keyword evidence="5 6" id="KW-0472">Membrane</keyword>
<evidence type="ECO:0000256" key="2">
    <source>
        <dbReference type="ARBA" id="ARBA00022475"/>
    </source>
</evidence>
<accession>A0A2A6JDJ0</accession>
<keyword evidence="2" id="KW-1003">Cell membrane</keyword>
<evidence type="ECO:0000313" key="7">
    <source>
        <dbReference type="EMBL" id="PDT04051.1"/>
    </source>
</evidence>